<dbReference type="Pfam" id="PF07679">
    <property type="entry name" value="I-set"/>
    <property type="match status" value="1"/>
</dbReference>
<proteinExistence type="predicted"/>
<evidence type="ECO:0000313" key="10">
    <source>
        <dbReference type="EMBL" id="KAK9708071.1"/>
    </source>
</evidence>
<name>A0AAW1JSA1_POPJA</name>
<evidence type="ECO:0000256" key="5">
    <source>
        <dbReference type="ARBA" id="ARBA00023180"/>
    </source>
</evidence>
<keyword evidence="2 8" id="KW-0732">Signal</keyword>
<gene>
    <name evidence="10" type="ORF">QE152_g27470</name>
</gene>
<dbReference type="InterPro" id="IPR013098">
    <property type="entry name" value="Ig_I-set"/>
</dbReference>
<feature type="region of interest" description="Disordered" evidence="6">
    <location>
        <begin position="711"/>
        <end position="771"/>
    </location>
</feature>
<dbReference type="Gene3D" id="2.60.40.10">
    <property type="entry name" value="Immunoglobulins"/>
    <property type="match status" value="1"/>
</dbReference>
<keyword evidence="11" id="KW-1185">Reference proteome</keyword>
<feature type="signal peptide" evidence="8">
    <location>
        <begin position="1"/>
        <end position="24"/>
    </location>
</feature>
<dbReference type="AlphaFoldDB" id="A0AAW1JSA1"/>
<reference evidence="10 11" key="1">
    <citation type="journal article" date="2024" name="BMC Genomics">
        <title>De novo assembly and annotation of Popillia japonica's genome with initial clues to its potential as an invasive pest.</title>
        <authorList>
            <person name="Cucini C."/>
            <person name="Boschi S."/>
            <person name="Funari R."/>
            <person name="Cardaioli E."/>
            <person name="Iannotti N."/>
            <person name="Marturano G."/>
            <person name="Paoli F."/>
            <person name="Bruttini M."/>
            <person name="Carapelli A."/>
            <person name="Frati F."/>
            <person name="Nardi F."/>
        </authorList>
    </citation>
    <scope>NUCLEOTIDE SEQUENCE [LARGE SCALE GENOMIC DNA]</scope>
    <source>
        <strain evidence="10">DMR45628</strain>
    </source>
</reference>
<dbReference type="Gene3D" id="3.80.10.10">
    <property type="entry name" value="Ribonuclease Inhibitor"/>
    <property type="match status" value="2"/>
</dbReference>
<evidence type="ECO:0000256" key="7">
    <source>
        <dbReference type="SAM" id="Phobius"/>
    </source>
</evidence>
<dbReference type="InterPro" id="IPR036179">
    <property type="entry name" value="Ig-like_dom_sf"/>
</dbReference>
<feature type="compositionally biased region" description="Low complexity" evidence="6">
    <location>
        <begin position="711"/>
        <end position="733"/>
    </location>
</feature>
<protein>
    <submittedName>
        <fullName evidence="10">Immunoglobulin I-set domain</fullName>
    </submittedName>
</protein>
<accession>A0AAW1JSA1</accession>
<comment type="caution">
    <text evidence="10">The sequence shown here is derived from an EMBL/GenBank/DDBJ whole genome shotgun (WGS) entry which is preliminary data.</text>
</comment>
<dbReference type="PROSITE" id="PS51450">
    <property type="entry name" value="LRR"/>
    <property type="match status" value="2"/>
</dbReference>
<feature type="compositionally biased region" description="Polar residues" evidence="6">
    <location>
        <begin position="734"/>
        <end position="743"/>
    </location>
</feature>
<dbReference type="InterPro" id="IPR003598">
    <property type="entry name" value="Ig_sub2"/>
</dbReference>
<keyword evidence="3" id="KW-0677">Repeat</keyword>
<evidence type="ECO:0000256" key="6">
    <source>
        <dbReference type="SAM" id="MobiDB-lite"/>
    </source>
</evidence>
<dbReference type="FunFam" id="3.80.10.10:FF:000082">
    <property type="entry name" value="Leucine-rich repeat-containing 24"/>
    <property type="match status" value="1"/>
</dbReference>
<keyword evidence="7" id="KW-0812">Transmembrane</keyword>
<dbReference type="SMART" id="SM00082">
    <property type="entry name" value="LRRCT"/>
    <property type="match status" value="1"/>
</dbReference>
<dbReference type="SMART" id="SM00409">
    <property type="entry name" value="IG"/>
    <property type="match status" value="1"/>
</dbReference>
<keyword evidence="5" id="KW-0325">Glycoprotein</keyword>
<dbReference type="InterPro" id="IPR013783">
    <property type="entry name" value="Ig-like_fold"/>
</dbReference>
<evidence type="ECO:0000256" key="8">
    <source>
        <dbReference type="SAM" id="SignalP"/>
    </source>
</evidence>
<evidence type="ECO:0000259" key="9">
    <source>
        <dbReference type="PROSITE" id="PS50835"/>
    </source>
</evidence>
<dbReference type="InterPro" id="IPR001611">
    <property type="entry name" value="Leu-rich_rpt"/>
</dbReference>
<evidence type="ECO:0000313" key="11">
    <source>
        <dbReference type="Proteomes" id="UP001458880"/>
    </source>
</evidence>
<keyword evidence="7" id="KW-0472">Membrane</keyword>
<dbReference type="InterPro" id="IPR032675">
    <property type="entry name" value="LRR_dom_sf"/>
</dbReference>
<evidence type="ECO:0000256" key="1">
    <source>
        <dbReference type="ARBA" id="ARBA00022614"/>
    </source>
</evidence>
<dbReference type="PANTHER" id="PTHR24366:SF151">
    <property type="entry name" value="KEKKON 2"/>
    <property type="match status" value="1"/>
</dbReference>
<dbReference type="GO" id="GO:0071944">
    <property type="term" value="C:cell periphery"/>
    <property type="evidence" value="ECO:0007669"/>
    <property type="project" value="UniProtKB-ARBA"/>
</dbReference>
<sequence length="771" mass="86746">MSECESNDYVLFLLLLMLVSSVKTCPDMCVCKWKNGKQTVECSSKNLQTIPVGMDPNTQVLEFSTNKLQTLRSEMFLKMDLINLQRIYLSQNRITTIDENTFKGLSNLVELDLSGNLLDTIPTATFVDCPSLMRLTLSYNPISVLKRGSFTHLTFLHSLELSNCNVNHIEEGAFQGLHSIEWLHLDGNKLTTIKGNKVLPESLRGIELQGNLWKCDCNILDLYFWLVNMNVPYSVEPTCRGPRKLAGRAIKSMAERELACLPNVSPTTLYLEIGEGKNMSLLCQVHAVPEAHVSWWFQGQILQNDTLVAPGMRLMYYVEEGGEEKRSELFIYNTNSEDNGTFICSAENAAGVVQSNFTVKIILKEEPIVIIVSFPFEYFLAAVIGGGILVLIILIIVIASIIRCRSKRSRKQKKEKTKEVALQYQQHQQNIQQNITTKCIETIKESNEISKRASCQNTRSCDNLLRSMSPVTLPNPRSPVSLRRYQLEQNPDLINDAESVGRRRDEGDGEVMQDTPHERAETLLQHQSMMQFPIGTCNNLRNPRKLYNIHSWEGCPILDVEGYPVDYGLPKIQAVIPVQNFYRTLPYNRSGKKQSAAVPITRYCREAEFLSRSSYEHYYPDVRYTADGYPVRTSDVAAEALPSPPEGYKSETNPSSLPCCSAVQWPQRMPSNVHLINSDNLEYGHHHQSKFANIGKRCFANIGKRCVGAQTETETSSETPPTSAATNTTSTATHLTLNKTESTLNERNDPLNEVLTESPDEGYEGEAPSVV</sequence>
<dbReference type="SUPFAM" id="SSF52058">
    <property type="entry name" value="L domain-like"/>
    <property type="match status" value="1"/>
</dbReference>
<dbReference type="SMART" id="SM00369">
    <property type="entry name" value="LRR_TYP"/>
    <property type="match status" value="5"/>
</dbReference>
<keyword evidence="1" id="KW-0433">Leucine-rich repeat</keyword>
<dbReference type="InterPro" id="IPR003599">
    <property type="entry name" value="Ig_sub"/>
</dbReference>
<dbReference type="Proteomes" id="UP001458880">
    <property type="component" value="Unassembled WGS sequence"/>
</dbReference>
<dbReference type="Pfam" id="PF13855">
    <property type="entry name" value="LRR_8"/>
    <property type="match status" value="2"/>
</dbReference>
<dbReference type="SMART" id="SM00408">
    <property type="entry name" value="IGc2"/>
    <property type="match status" value="1"/>
</dbReference>
<feature type="domain" description="Ig-like" evidence="9">
    <location>
        <begin position="262"/>
        <end position="360"/>
    </location>
</feature>
<dbReference type="PROSITE" id="PS50835">
    <property type="entry name" value="IG_LIKE"/>
    <property type="match status" value="1"/>
</dbReference>
<evidence type="ECO:0000256" key="4">
    <source>
        <dbReference type="ARBA" id="ARBA00023157"/>
    </source>
</evidence>
<organism evidence="10 11">
    <name type="scientific">Popillia japonica</name>
    <name type="common">Japanese beetle</name>
    <dbReference type="NCBI Taxonomy" id="7064"/>
    <lineage>
        <taxon>Eukaryota</taxon>
        <taxon>Metazoa</taxon>
        <taxon>Ecdysozoa</taxon>
        <taxon>Arthropoda</taxon>
        <taxon>Hexapoda</taxon>
        <taxon>Insecta</taxon>
        <taxon>Pterygota</taxon>
        <taxon>Neoptera</taxon>
        <taxon>Endopterygota</taxon>
        <taxon>Coleoptera</taxon>
        <taxon>Polyphaga</taxon>
        <taxon>Scarabaeiformia</taxon>
        <taxon>Scarabaeidae</taxon>
        <taxon>Rutelinae</taxon>
        <taxon>Popillia</taxon>
    </lineage>
</organism>
<dbReference type="InterPro" id="IPR007110">
    <property type="entry name" value="Ig-like_dom"/>
</dbReference>
<dbReference type="PANTHER" id="PTHR24366">
    <property type="entry name" value="IG(IMMUNOGLOBULIN) AND LRR(LEUCINE RICH REPEAT) DOMAINS"/>
    <property type="match status" value="1"/>
</dbReference>
<feature type="transmembrane region" description="Helical" evidence="7">
    <location>
        <begin position="378"/>
        <end position="402"/>
    </location>
</feature>
<dbReference type="SUPFAM" id="SSF48726">
    <property type="entry name" value="Immunoglobulin"/>
    <property type="match status" value="1"/>
</dbReference>
<keyword evidence="4" id="KW-1015">Disulfide bond</keyword>
<evidence type="ECO:0000256" key="3">
    <source>
        <dbReference type="ARBA" id="ARBA00022737"/>
    </source>
</evidence>
<dbReference type="InterPro" id="IPR003591">
    <property type="entry name" value="Leu-rich_rpt_typical-subtyp"/>
</dbReference>
<evidence type="ECO:0000256" key="2">
    <source>
        <dbReference type="ARBA" id="ARBA00022729"/>
    </source>
</evidence>
<dbReference type="InterPro" id="IPR000483">
    <property type="entry name" value="Cys-rich_flank_reg_C"/>
</dbReference>
<keyword evidence="7" id="KW-1133">Transmembrane helix</keyword>
<feature type="chain" id="PRO_5043654346" evidence="8">
    <location>
        <begin position="25"/>
        <end position="771"/>
    </location>
</feature>
<dbReference type="EMBL" id="JASPKY010000337">
    <property type="protein sequence ID" value="KAK9708071.1"/>
    <property type="molecule type" value="Genomic_DNA"/>
</dbReference>